<protein>
    <submittedName>
        <fullName evidence="1">Uncharacterized protein</fullName>
    </submittedName>
</protein>
<dbReference type="RefSeq" id="WP_209143396.1">
    <property type="nucleotide sequence ID" value="NZ_JAGHKO010000014.1"/>
</dbReference>
<sequence>MLKIVQVGPTYFSDIKVPTVPMLRENNIVDIDIAVIPKKYNAPPRDRQRIMVMVNYDFKVFLDKNPFQVASAGCDFDIFTDRDLHLMELYRMAVSVAVSLKKHVFSQNLPFLQDEDFPLDAPDVIRQKLLPELQRINDSKTLSKTNLN</sequence>
<name>A0ABS3Z390_9BACT</name>
<keyword evidence="2" id="KW-1185">Reference proteome</keyword>
<comment type="caution">
    <text evidence="1">The sequence shown here is derived from an EMBL/GenBank/DDBJ whole genome shotgun (WGS) entry which is preliminary data.</text>
</comment>
<organism evidence="1 2">
    <name type="scientific">Niastella soli</name>
    <dbReference type="NCBI Taxonomy" id="2821487"/>
    <lineage>
        <taxon>Bacteria</taxon>
        <taxon>Pseudomonadati</taxon>
        <taxon>Bacteroidota</taxon>
        <taxon>Chitinophagia</taxon>
        <taxon>Chitinophagales</taxon>
        <taxon>Chitinophagaceae</taxon>
        <taxon>Niastella</taxon>
    </lineage>
</organism>
<evidence type="ECO:0000313" key="1">
    <source>
        <dbReference type="EMBL" id="MBO9204632.1"/>
    </source>
</evidence>
<dbReference type="EMBL" id="JAGHKO010000014">
    <property type="protein sequence ID" value="MBO9204632.1"/>
    <property type="molecule type" value="Genomic_DNA"/>
</dbReference>
<gene>
    <name evidence="1" type="ORF">J7I42_30370</name>
</gene>
<dbReference type="Proteomes" id="UP000677244">
    <property type="component" value="Unassembled WGS sequence"/>
</dbReference>
<accession>A0ABS3Z390</accession>
<reference evidence="1 2" key="1">
    <citation type="submission" date="2021-03" db="EMBL/GenBank/DDBJ databases">
        <title>Assistant Professor.</title>
        <authorList>
            <person name="Huq M.A."/>
        </authorList>
    </citation>
    <scope>NUCLEOTIDE SEQUENCE [LARGE SCALE GENOMIC DNA]</scope>
    <source>
        <strain evidence="1 2">MAH-29</strain>
    </source>
</reference>
<evidence type="ECO:0000313" key="2">
    <source>
        <dbReference type="Proteomes" id="UP000677244"/>
    </source>
</evidence>
<proteinExistence type="predicted"/>